<sequence length="126" mass="13561">MKAHILCIVAASMLAGCSSYSFHTNLSPDNVAEYFTPSAVDVMDKDELLKYNSKALGSVSGLSCQADERDFIANEADARTDARIKAARIGANAIVFNKCVVVTDSPSCLKSVTCYGQAYIRGDKIR</sequence>
<evidence type="ECO:0000313" key="2">
    <source>
        <dbReference type="EMBL" id="SPT69453.1"/>
    </source>
</evidence>
<protein>
    <submittedName>
        <fullName evidence="2">Outer membrane lipoprotein</fullName>
    </submittedName>
</protein>
<feature type="signal peptide" evidence="1">
    <location>
        <begin position="1"/>
        <end position="23"/>
    </location>
</feature>
<evidence type="ECO:0000313" key="3">
    <source>
        <dbReference type="Proteomes" id="UP000250086"/>
    </source>
</evidence>
<dbReference type="AlphaFoldDB" id="A0A2X0V6G6"/>
<accession>A0A2X0V6G6</accession>
<gene>
    <name evidence="2" type="primary">rcsF</name>
    <name evidence="2" type="ORF">NCTC13093_00829</name>
</gene>
<organism evidence="2 3">
    <name type="scientific">Anaerobiospirillum thomasii</name>
    <dbReference type="NCBI Taxonomy" id="179995"/>
    <lineage>
        <taxon>Bacteria</taxon>
        <taxon>Pseudomonadati</taxon>
        <taxon>Pseudomonadota</taxon>
        <taxon>Gammaproteobacteria</taxon>
        <taxon>Aeromonadales</taxon>
        <taxon>Succinivibrionaceae</taxon>
        <taxon>Anaerobiospirillum</taxon>
    </lineage>
</organism>
<reference evidence="2 3" key="1">
    <citation type="submission" date="2018-06" db="EMBL/GenBank/DDBJ databases">
        <authorList>
            <consortium name="Pathogen Informatics"/>
            <person name="Doyle S."/>
        </authorList>
    </citation>
    <scope>NUCLEOTIDE SEQUENCE [LARGE SCALE GENOMIC DNA]</scope>
    <source>
        <strain evidence="2 3">NCTC13093</strain>
    </source>
</reference>
<keyword evidence="1" id="KW-0732">Signal</keyword>
<dbReference type="Proteomes" id="UP000250086">
    <property type="component" value="Unassembled WGS sequence"/>
</dbReference>
<keyword evidence="2" id="KW-0449">Lipoprotein</keyword>
<keyword evidence="3" id="KW-1185">Reference proteome</keyword>
<dbReference type="GO" id="GO:0009279">
    <property type="term" value="C:cell outer membrane"/>
    <property type="evidence" value="ECO:0007669"/>
    <property type="project" value="InterPro"/>
</dbReference>
<dbReference type="PROSITE" id="PS51257">
    <property type="entry name" value="PROKAR_LIPOPROTEIN"/>
    <property type="match status" value="1"/>
</dbReference>
<dbReference type="Gene3D" id="3.30.110.70">
    <property type="entry name" value="Hypothetical protein apc22750. Chain B"/>
    <property type="match status" value="1"/>
</dbReference>
<feature type="chain" id="PRO_5016132923" evidence="1">
    <location>
        <begin position="24"/>
        <end position="126"/>
    </location>
</feature>
<proteinExistence type="predicted"/>
<name>A0A2X0V6G6_9GAMM</name>
<evidence type="ECO:0000256" key="1">
    <source>
        <dbReference type="SAM" id="SignalP"/>
    </source>
</evidence>
<dbReference type="InterPro" id="IPR030852">
    <property type="entry name" value="RcsF"/>
</dbReference>
<dbReference type="Pfam" id="PF16358">
    <property type="entry name" value="RcsF"/>
    <property type="match status" value="1"/>
</dbReference>
<dbReference type="GO" id="GO:0035556">
    <property type="term" value="P:intracellular signal transduction"/>
    <property type="evidence" value="ECO:0007669"/>
    <property type="project" value="InterPro"/>
</dbReference>
<dbReference type="EMBL" id="UAPV01000001">
    <property type="protein sequence ID" value="SPT69453.1"/>
    <property type="molecule type" value="Genomic_DNA"/>
</dbReference>